<dbReference type="AlphaFoldDB" id="A0A4R6U5G5"/>
<keyword evidence="1" id="KW-0460">Magnesium</keyword>
<proteinExistence type="predicted"/>
<name>A0A4R6U5G5_9BURK</name>
<dbReference type="CDD" id="cd09873">
    <property type="entry name" value="PIN_Pae0151-like"/>
    <property type="match status" value="1"/>
</dbReference>
<dbReference type="Proteomes" id="UP000295510">
    <property type="component" value="Unassembled WGS sequence"/>
</dbReference>
<dbReference type="InterPro" id="IPR044153">
    <property type="entry name" value="PIN_Pae0151-like"/>
</dbReference>
<dbReference type="EMBL" id="SNYL01000018">
    <property type="protein sequence ID" value="TDQ39859.1"/>
    <property type="molecule type" value="Genomic_DNA"/>
</dbReference>
<evidence type="ECO:0000259" key="2">
    <source>
        <dbReference type="Pfam" id="PF01850"/>
    </source>
</evidence>
<dbReference type="Gene3D" id="3.40.50.1010">
    <property type="entry name" value="5'-nuclease"/>
    <property type="match status" value="1"/>
</dbReference>
<dbReference type="PANTHER" id="PTHR35901:SF1">
    <property type="entry name" value="EXONUCLEASE VAPC9"/>
    <property type="match status" value="1"/>
</dbReference>
<evidence type="ECO:0000256" key="1">
    <source>
        <dbReference type="ARBA" id="ARBA00022842"/>
    </source>
</evidence>
<organism evidence="3 4">
    <name type="scientific">Tepidicella xavieri</name>
    <dbReference type="NCBI Taxonomy" id="360241"/>
    <lineage>
        <taxon>Bacteria</taxon>
        <taxon>Pseudomonadati</taxon>
        <taxon>Pseudomonadota</taxon>
        <taxon>Betaproteobacteria</taxon>
        <taxon>Burkholderiales</taxon>
        <taxon>Tepidicella</taxon>
    </lineage>
</organism>
<dbReference type="InterPro" id="IPR002716">
    <property type="entry name" value="PIN_dom"/>
</dbReference>
<dbReference type="InterPro" id="IPR051619">
    <property type="entry name" value="TypeII_TA_RNase_PINc/VapC"/>
</dbReference>
<dbReference type="InterPro" id="IPR029060">
    <property type="entry name" value="PIN-like_dom_sf"/>
</dbReference>
<evidence type="ECO:0000313" key="3">
    <source>
        <dbReference type="EMBL" id="TDQ39859.1"/>
    </source>
</evidence>
<sequence>MASPPPRLPEVVIDASVSMTWLFQDRPGCKAAEQLFLDGYKSRRILHAPVLWLWESANVLQTYARKGHIMAADIPDLLRTFRYPRIVLDQVPDMHIQQSTLDIAMTTGLSYYDASYVELARRLNAHLATFDQPMKAAAHQLGVTCLDL</sequence>
<accession>A0A4R6U5G5</accession>
<dbReference type="SUPFAM" id="SSF88723">
    <property type="entry name" value="PIN domain-like"/>
    <property type="match status" value="1"/>
</dbReference>
<comment type="caution">
    <text evidence="3">The sequence shown here is derived from an EMBL/GenBank/DDBJ whole genome shotgun (WGS) entry which is preliminary data.</text>
</comment>
<protein>
    <submittedName>
        <fullName evidence="3">Putative nucleic acid-binding protein</fullName>
    </submittedName>
</protein>
<evidence type="ECO:0000313" key="4">
    <source>
        <dbReference type="Proteomes" id="UP000295510"/>
    </source>
</evidence>
<feature type="domain" description="PIN" evidence="2">
    <location>
        <begin position="11"/>
        <end position="138"/>
    </location>
</feature>
<dbReference type="PANTHER" id="PTHR35901">
    <property type="entry name" value="RIBONUCLEASE VAPC3"/>
    <property type="match status" value="1"/>
</dbReference>
<gene>
    <name evidence="3" type="ORF">DFR43_11835</name>
</gene>
<keyword evidence="4" id="KW-1185">Reference proteome</keyword>
<dbReference type="Pfam" id="PF01850">
    <property type="entry name" value="PIN"/>
    <property type="match status" value="1"/>
</dbReference>
<reference evidence="3 4" key="1">
    <citation type="submission" date="2019-03" db="EMBL/GenBank/DDBJ databases">
        <title>Genomic Encyclopedia of Type Strains, Phase IV (KMG-IV): sequencing the most valuable type-strain genomes for metagenomic binning, comparative biology and taxonomic classification.</title>
        <authorList>
            <person name="Goeker M."/>
        </authorList>
    </citation>
    <scope>NUCLEOTIDE SEQUENCE [LARGE SCALE GENOMIC DNA]</scope>
    <source>
        <strain evidence="3 4">DSM 19605</strain>
    </source>
</reference>